<dbReference type="Gene3D" id="3.90.640.10">
    <property type="entry name" value="Actin, Chain A, domain 4"/>
    <property type="match status" value="1"/>
</dbReference>
<dbReference type="Pfam" id="PF00012">
    <property type="entry name" value="HSP70"/>
    <property type="match status" value="1"/>
</dbReference>
<reference evidence="8 9" key="1">
    <citation type="submission" date="2022-06" db="EMBL/GenBank/DDBJ databases">
        <title>Actinoplanes abujensis sp. nov., isolated from Nigerian arid soil.</title>
        <authorList>
            <person name="Ding P."/>
        </authorList>
    </citation>
    <scope>NUCLEOTIDE SEQUENCE [LARGE SCALE GENOMIC DNA]</scope>
    <source>
        <strain evidence="9">TRM88002</strain>
    </source>
</reference>
<keyword evidence="5" id="KW-0143">Chaperone</keyword>
<keyword evidence="9" id="KW-1185">Reference proteome</keyword>
<gene>
    <name evidence="8" type="ORF">LXN57_07045</name>
</gene>
<dbReference type="SUPFAM" id="SSF53067">
    <property type="entry name" value="Actin-like ATPase domain"/>
    <property type="match status" value="2"/>
</dbReference>
<evidence type="ECO:0000313" key="9">
    <source>
        <dbReference type="Proteomes" id="UP001523216"/>
    </source>
</evidence>
<evidence type="ECO:0000256" key="5">
    <source>
        <dbReference type="ARBA" id="ARBA00023186"/>
    </source>
</evidence>
<evidence type="ECO:0000256" key="2">
    <source>
        <dbReference type="ARBA" id="ARBA00022741"/>
    </source>
</evidence>
<comment type="caution">
    <text evidence="8">The sequence shown here is derived from an EMBL/GenBank/DDBJ whole genome shotgun (WGS) entry which is preliminary data.</text>
</comment>
<evidence type="ECO:0000313" key="8">
    <source>
        <dbReference type="EMBL" id="MCM4077321.1"/>
    </source>
</evidence>
<dbReference type="InterPro" id="IPR018181">
    <property type="entry name" value="Heat_shock_70_CS"/>
</dbReference>
<dbReference type="RefSeq" id="WP_251797196.1">
    <property type="nucleotide sequence ID" value="NZ_JAMQOL010000008.1"/>
</dbReference>
<keyword evidence="2" id="KW-0547">Nucleotide-binding</keyword>
<feature type="compositionally biased region" description="Polar residues" evidence="6">
    <location>
        <begin position="480"/>
        <end position="489"/>
    </location>
</feature>
<dbReference type="SUPFAM" id="SSF50998">
    <property type="entry name" value="Quinoprotein alcohol dehydrogenase-like"/>
    <property type="match status" value="1"/>
</dbReference>
<feature type="compositionally biased region" description="Low complexity" evidence="6">
    <location>
        <begin position="364"/>
        <end position="402"/>
    </location>
</feature>
<protein>
    <submittedName>
        <fullName evidence="8">Hsp70 family protein</fullName>
    </submittedName>
</protein>
<dbReference type="PANTHER" id="PTHR42749:SF1">
    <property type="entry name" value="CELL SHAPE-DETERMINING PROTEIN MREB"/>
    <property type="match status" value="1"/>
</dbReference>
<accession>A0ABT0XU62</accession>
<dbReference type="Gene3D" id="2.130.10.10">
    <property type="entry name" value="YVTN repeat-like/Quinoprotein amine dehydrogenase"/>
    <property type="match status" value="1"/>
</dbReference>
<proteinExistence type="inferred from homology"/>
<comment type="similarity">
    <text evidence="1">Belongs to the heat shock protein 70 family.</text>
</comment>
<evidence type="ECO:0000256" key="3">
    <source>
        <dbReference type="ARBA" id="ARBA00022840"/>
    </source>
</evidence>
<feature type="compositionally biased region" description="Low complexity" evidence="6">
    <location>
        <begin position="448"/>
        <end position="471"/>
    </location>
</feature>
<keyword evidence="3" id="KW-0067">ATP-binding</keyword>
<dbReference type="PANTHER" id="PTHR42749">
    <property type="entry name" value="CELL SHAPE-DETERMINING PROTEIN MREB"/>
    <property type="match status" value="1"/>
</dbReference>
<dbReference type="InterPro" id="IPR013126">
    <property type="entry name" value="Hsp_70_fam"/>
</dbReference>
<dbReference type="Gene3D" id="3.30.420.40">
    <property type="match status" value="2"/>
</dbReference>
<dbReference type="PROSITE" id="PS01036">
    <property type="entry name" value="HSP70_3"/>
    <property type="match status" value="1"/>
</dbReference>
<dbReference type="InterPro" id="IPR043129">
    <property type="entry name" value="ATPase_NBD"/>
</dbReference>
<keyword evidence="4" id="KW-0346">Stress response</keyword>
<feature type="region of interest" description="Disordered" evidence="6">
    <location>
        <begin position="364"/>
        <end position="435"/>
    </location>
</feature>
<organism evidence="8 9">
    <name type="scientific">Paractinoplanes hotanensis</name>
    <dbReference type="NCBI Taxonomy" id="2906497"/>
    <lineage>
        <taxon>Bacteria</taxon>
        <taxon>Bacillati</taxon>
        <taxon>Actinomycetota</taxon>
        <taxon>Actinomycetes</taxon>
        <taxon>Micromonosporales</taxon>
        <taxon>Micromonosporaceae</taxon>
        <taxon>Paractinoplanes</taxon>
    </lineage>
</organism>
<feature type="domain" description="Pyrrolo-quinoline quinone repeat" evidence="7">
    <location>
        <begin position="573"/>
        <end position="753"/>
    </location>
</feature>
<dbReference type="InterPro" id="IPR011047">
    <property type="entry name" value="Quinoprotein_ADH-like_sf"/>
</dbReference>
<feature type="compositionally biased region" description="Low complexity" evidence="6">
    <location>
        <begin position="412"/>
        <end position="422"/>
    </location>
</feature>
<feature type="region of interest" description="Disordered" evidence="6">
    <location>
        <begin position="448"/>
        <end position="496"/>
    </location>
</feature>
<evidence type="ECO:0000256" key="1">
    <source>
        <dbReference type="ARBA" id="ARBA00007381"/>
    </source>
</evidence>
<dbReference type="Proteomes" id="UP001523216">
    <property type="component" value="Unassembled WGS sequence"/>
</dbReference>
<dbReference type="InterPro" id="IPR002372">
    <property type="entry name" value="PQQ_rpt_dom"/>
</dbReference>
<evidence type="ECO:0000256" key="4">
    <source>
        <dbReference type="ARBA" id="ARBA00023016"/>
    </source>
</evidence>
<name>A0ABT0XU62_9ACTN</name>
<evidence type="ECO:0000259" key="7">
    <source>
        <dbReference type="Pfam" id="PF13360"/>
    </source>
</evidence>
<dbReference type="EMBL" id="JAMQOL010000008">
    <property type="protein sequence ID" value="MCM4077321.1"/>
    <property type="molecule type" value="Genomic_DNA"/>
</dbReference>
<sequence>MTEGFELGVDLGTSHTVAMLRRPDGRTRPLLFDGRPLLPSAVHLDASGRLHVGADAIRLGHADPGRLEPHPKRHIDEDSVLLGDGATVPVADLFAALLGAVAREAVATAGFLPPATVTHPASWGAPRRAVLVDALARAGWPSETALLPEPVAAARYFAEVLRRPLPVGASLGVFDFGGGTLDIAVVRHDGPGAAFSVTASGGADNLGGLDLDAALVGHLGKSLAGAEPEAWRALTEPVTLAQWRARRQFWEDVRGAKEMLSRSSFAPVPVPGVEQAVHLTRDELEAAIDPLVRRGVAEAAAVIAAAGLQPAELSGLFLVGGSSRVPLVARLLHAQLGIAPTVLEQPELPVAEGATLPFASPASAAASSASTSGPPTAAASGPPTAAAGPPTAASGPPTAAAGPPTPLPGPAAPSAAPVLGPARPGDDRHYGEPVDPWATGEAAAIAAGGHAMPGSPSYSGPPGSSSTFGPPSAEPWLASDTPQPSSPSTGKPRGNRRRWIIAGAAATALLVAAGATLTWAFWPRYPALDYRPLGEPVHVAPAVPLGSAWKDAVVRGDRAYLGSADYDTGKVGVVAIDTGDTKPVWTNPAAGTADRWESMTALPDGVALFSETDYDTDSSQLIVLSADRGEKRWERTLGENDIVYFAGDRAVVADRAGKQLLGLDLTTGEQRWAVPDPEGTPAPALIAVTTPADLSGPASAQGRALAPDLGDDPRLVQIAADRSARVINADGKVLASRPNVARPDDEVIAHNGRLIVRGSEDIHRIVAYNLANLDGDTIVYTAGSATARLSALAPCGDDRICMIEGAGYGDDRAKVVAVDVTDRKRVWEAAAPDADKIVPVGEAVLVSYSTTTRLIDSDGTEVWARPAAAARLDATNVLEFSKPLAGYADDPALAGRHLGDDPVQLGPLADVQTDTCSWNSSHLACATRKDFIVVQYAG</sequence>
<dbReference type="InterPro" id="IPR015943">
    <property type="entry name" value="WD40/YVTN_repeat-like_dom_sf"/>
</dbReference>
<evidence type="ECO:0000256" key="6">
    <source>
        <dbReference type="SAM" id="MobiDB-lite"/>
    </source>
</evidence>
<dbReference type="PRINTS" id="PR00301">
    <property type="entry name" value="HEATSHOCK70"/>
</dbReference>
<dbReference type="Pfam" id="PF13360">
    <property type="entry name" value="PQQ_2"/>
    <property type="match status" value="1"/>
</dbReference>